<dbReference type="PROSITE" id="PS01125">
    <property type="entry name" value="ROK"/>
    <property type="match status" value="1"/>
</dbReference>
<dbReference type="InterPro" id="IPR043129">
    <property type="entry name" value="ATPase_NBD"/>
</dbReference>
<dbReference type="EMBL" id="JAANOU010000001">
    <property type="protein sequence ID" value="NIH79114.1"/>
    <property type="molecule type" value="Genomic_DNA"/>
</dbReference>
<comment type="similarity">
    <text evidence="1">Belongs to the ROK (NagC/XylR) family.</text>
</comment>
<sequence length="283" mass="27670">MTTLGVDLGATHLRAGLVDRAGRLSGVTRQALPPDPTARLDALRSVVAAHPEVSAVGLAVAGTVRDGVLTWSANLGLSGVDFAAELGRPVTVLNDARAAGLAEARLGAGTGAATVLLVTVGTGLGGAVVTGGRLLEGAGHAGEVGHLVLEAGGPPCRCGNSGCWEQLAGGVALNRTGAALGPAGDGTPGAARLAAAVVAGQPRAVAALEQHARQFARGLDSLCAVLAPHTVVLGGGLIARSGPIRDAYLAAARTLRWHTGAVLPAQLGDDAGVLGAALAANPC</sequence>
<dbReference type="Pfam" id="PF00480">
    <property type="entry name" value="ROK"/>
    <property type="match status" value="1"/>
</dbReference>
<dbReference type="Gene3D" id="3.30.420.40">
    <property type="match status" value="2"/>
</dbReference>
<keyword evidence="3" id="KW-1185">Reference proteome</keyword>
<evidence type="ECO:0000313" key="2">
    <source>
        <dbReference type="EMBL" id="NIH79114.1"/>
    </source>
</evidence>
<proteinExistence type="inferred from homology"/>
<evidence type="ECO:0000313" key="3">
    <source>
        <dbReference type="Proteomes" id="UP000754495"/>
    </source>
</evidence>
<protein>
    <submittedName>
        <fullName evidence="2">Glucokinase</fullName>
        <ecNumber evidence="2">2.7.1.2</ecNumber>
    </submittedName>
</protein>
<organism evidence="2 3">
    <name type="scientific">Amycolatopsis viridis</name>
    <dbReference type="NCBI Taxonomy" id="185678"/>
    <lineage>
        <taxon>Bacteria</taxon>
        <taxon>Bacillati</taxon>
        <taxon>Actinomycetota</taxon>
        <taxon>Actinomycetes</taxon>
        <taxon>Pseudonocardiales</taxon>
        <taxon>Pseudonocardiaceae</taxon>
        <taxon>Amycolatopsis</taxon>
    </lineage>
</organism>
<reference evidence="2 3" key="1">
    <citation type="submission" date="2020-03" db="EMBL/GenBank/DDBJ databases">
        <title>Sequencing the genomes of 1000 actinobacteria strains.</title>
        <authorList>
            <person name="Klenk H.-P."/>
        </authorList>
    </citation>
    <scope>NUCLEOTIDE SEQUENCE [LARGE SCALE GENOMIC DNA]</scope>
    <source>
        <strain evidence="2 3">DSM 45668</strain>
    </source>
</reference>
<dbReference type="PANTHER" id="PTHR18964">
    <property type="entry name" value="ROK (REPRESSOR, ORF, KINASE) FAMILY"/>
    <property type="match status" value="1"/>
</dbReference>
<dbReference type="Proteomes" id="UP000754495">
    <property type="component" value="Unassembled WGS sequence"/>
</dbReference>
<dbReference type="SUPFAM" id="SSF53067">
    <property type="entry name" value="Actin-like ATPase domain"/>
    <property type="match status" value="1"/>
</dbReference>
<dbReference type="RefSeq" id="WP_167112104.1">
    <property type="nucleotide sequence ID" value="NZ_JAANOU010000001.1"/>
</dbReference>
<gene>
    <name evidence="2" type="ORF">FHX46_001644</name>
</gene>
<name>A0ABX0SQ70_9PSEU</name>
<comment type="caution">
    <text evidence="2">The sequence shown here is derived from an EMBL/GenBank/DDBJ whole genome shotgun (WGS) entry which is preliminary data.</text>
</comment>
<keyword evidence="2" id="KW-0808">Transferase</keyword>
<dbReference type="EC" id="2.7.1.2" evidence="2"/>
<dbReference type="InterPro" id="IPR049874">
    <property type="entry name" value="ROK_cs"/>
</dbReference>
<accession>A0ABX0SQ70</accession>
<dbReference type="GO" id="GO:0004340">
    <property type="term" value="F:glucokinase activity"/>
    <property type="evidence" value="ECO:0007669"/>
    <property type="project" value="UniProtKB-EC"/>
</dbReference>
<evidence type="ECO:0000256" key="1">
    <source>
        <dbReference type="ARBA" id="ARBA00006479"/>
    </source>
</evidence>
<dbReference type="PANTHER" id="PTHR18964:SF149">
    <property type="entry name" value="BIFUNCTIONAL UDP-N-ACETYLGLUCOSAMINE 2-EPIMERASE_N-ACETYLMANNOSAMINE KINASE"/>
    <property type="match status" value="1"/>
</dbReference>
<dbReference type="InterPro" id="IPR000600">
    <property type="entry name" value="ROK"/>
</dbReference>